<proteinExistence type="predicted"/>
<reference evidence="2" key="1">
    <citation type="submission" date="2009-08" db="EMBL/GenBank/DDBJ databases">
        <title>The complete genome of Chitinophaga pinensis DSM 2588.</title>
        <authorList>
            <consortium name="US DOE Joint Genome Institute (JGI-PGF)"/>
            <person name="Lucas S."/>
            <person name="Copeland A."/>
            <person name="Lapidus A."/>
            <person name="Glavina del Rio T."/>
            <person name="Dalin E."/>
            <person name="Tice H."/>
            <person name="Bruce D."/>
            <person name="Goodwin L."/>
            <person name="Pitluck S."/>
            <person name="Kyrpides N."/>
            <person name="Mavromatis K."/>
            <person name="Ivanova N."/>
            <person name="Mikhailova N."/>
            <person name="Sims D."/>
            <person name="Meinche L."/>
            <person name="Brettin T."/>
            <person name="Detter J.C."/>
            <person name="Han C."/>
            <person name="Larimer F."/>
            <person name="Land M."/>
            <person name="Hauser L."/>
            <person name="Markowitz V."/>
            <person name="Cheng J.-F."/>
            <person name="Hugenholtz P."/>
            <person name="Woyke T."/>
            <person name="Wu D."/>
            <person name="Spring S."/>
            <person name="Klenk H.-P."/>
            <person name="Eisen J.A."/>
        </authorList>
    </citation>
    <scope>NUCLEOTIDE SEQUENCE [LARGE SCALE GENOMIC DNA]</scope>
    <source>
        <strain evidence="2">ATCC 43595 / DSM 2588 / LMG 13176 / NBRC 15968 / NCIMB 11800 / UQM 2034</strain>
    </source>
</reference>
<dbReference type="RefSeq" id="WP_012791505.1">
    <property type="nucleotide sequence ID" value="NC_013132.1"/>
</dbReference>
<name>A0A979G5T3_CHIPD</name>
<organism evidence="1 2">
    <name type="scientific">Chitinophaga pinensis (strain ATCC 43595 / DSM 2588 / LMG 13176 / NBRC 15968 / NCIMB 11800 / UQM 2034)</name>
    <dbReference type="NCBI Taxonomy" id="485918"/>
    <lineage>
        <taxon>Bacteria</taxon>
        <taxon>Pseudomonadati</taxon>
        <taxon>Bacteroidota</taxon>
        <taxon>Chitinophagia</taxon>
        <taxon>Chitinophagales</taxon>
        <taxon>Chitinophagaceae</taxon>
        <taxon>Chitinophaga</taxon>
    </lineage>
</organism>
<gene>
    <name evidence="1" type="ordered locus">Cpin_3870</name>
</gene>
<dbReference type="KEGG" id="cpi:Cpin_3870"/>
<sequence length="82" mass="9466">MTNPLSYNLKIDSFIDKIRQLSIQYKNTNRVFGFLTRKELKASALDVVELAKVNGITPDQLWLECDGAFQEMNFRPEEIGIE</sequence>
<dbReference type="Proteomes" id="UP000002215">
    <property type="component" value="Chromosome"/>
</dbReference>
<reference evidence="1 2" key="2">
    <citation type="journal article" date="2010" name="Stand. Genomic Sci.">
        <title>Complete genome sequence of Chitinophaga pinensis type strain (UQM 2034).</title>
        <authorList>
            <person name="Glavina Del Rio T."/>
            <person name="Abt B."/>
            <person name="Spring S."/>
            <person name="Lapidus A."/>
            <person name="Nolan M."/>
            <person name="Tice H."/>
            <person name="Copeland A."/>
            <person name="Cheng J.F."/>
            <person name="Chen F."/>
            <person name="Bruce D."/>
            <person name="Goodwin L."/>
            <person name="Pitluck S."/>
            <person name="Ivanova N."/>
            <person name="Mavromatis K."/>
            <person name="Mikhailova N."/>
            <person name="Pati A."/>
            <person name="Chen A."/>
            <person name="Palaniappan K."/>
            <person name="Land M."/>
            <person name="Hauser L."/>
            <person name="Chang Y.J."/>
            <person name="Jeffries C.D."/>
            <person name="Chain P."/>
            <person name="Saunders E."/>
            <person name="Detter J.C."/>
            <person name="Brettin T."/>
            <person name="Rohde M."/>
            <person name="Goker M."/>
            <person name="Bristow J."/>
            <person name="Eisen J.A."/>
            <person name="Markowitz V."/>
            <person name="Hugenholtz P."/>
            <person name="Kyrpides N.C."/>
            <person name="Klenk H.P."/>
            <person name="Lucas S."/>
        </authorList>
    </citation>
    <scope>NUCLEOTIDE SEQUENCE [LARGE SCALE GENOMIC DNA]</scope>
    <source>
        <strain evidence="2">ATCC 43595 / DSM 2588 / LMG 13176 / NBRC 15968 / NCIMB 11800 / UQM 2034</strain>
    </source>
</reference>
<evidence type="ECO:0000313" key="1">
    <source>
        <dbReference type="EMBL" id="ACU61332.1"/>
    </source>
</evidence>
<accession>A0A979G5T3</accession>
<evidence type="ECO:0000313" key="2">
    <source>
        <dbReference type="Proteomes" id="UP000002215"/>
    </source>
</evidence>
<dbReference type="EMBL" id="CP001699">
    <property type="protein sequence ID" value="ACU61332.1"/>
    <property type="molecule type" value="Genomic_DNA"/>
</dbReference>
<protein>
    <submittedName>
        <fullName evidence="1">Uncharacterized protein</fullName>
    </submittedName>
</protein>
<dbReference type="AlphaFoldDB" id="A0A979G5T3"/>